<dbReference type="OrthoDB" id="9813426at2"/>
<feature type="transmembrane region" description="Helical" evidence="7">
    <location>
        <begin position="200"/>
        <end position="222"/>
    </location>
</feature>
<keyword evidence="10" id="KW-1185">Reference proteome</keyword>
<reference evidence="9 10" key="1">
    <citation type="submission" date="2019-01" db="EMBL/GenBank/DDBJ databases">
        <title>Nocardioides guangzhouensis sp. nov., an actinobacterium isolated from soil.</title>
        <authorList>
            <person name="Fu Y."/>
            <person name="Cai Y."/>
            <person name="Lin Z."/>
            <person name="Chen P."/>
        </authorList>
    </citation>
    <scope>NUCLEOTIDE SEQUENCE [LARGE SCALE GENOMIC DNA]</scope>
    <source>
        <strain evidence="9 10">130</strain>
    </source>
</reference>
<dbReference type="PANTHER" id="PTHR42709">
    <property type="entry name" value="ALKALINE PHOSPHATASE LIKE PROTEIN"/>
    <property type="match status" value="1"/>
</dbReference>
<dbReference type="InterPro" id="IPR032816">
    <property type="entry name" value="VTT_dom"/>
</dbReference>
<dbReference type="InterPro" id="IPR051311">
    <property type="entry name" value="DedA_domain"/>
</dbReference>
<dbReference type="RefSeq" id="WP_134720337.1">
    <property type="nucleotide sequence ID" value="NZ_SDKM01000041.1"/>
</dbReference>
<accession>A0A4Q4Z593</accession>
<evidence type="ECO:0000313" key="9">
    <source>
        <dbReference type="EMBL" id="RYP82863.1"/>
    </source>
</evidence>
<feature type="transmembrane region" description="Helical" evidence="7">
    <location>
        <begin position="87"/>
        <end position="109"/>
    </location>
</feature>
<feature type="transmembrane region" description="Helical" evidence="7">
    <location>
        <begin position="171"/>
        <end position="194"/>
    </location>
</feature>
<organism evidence="9 10">
    <name type="scientific">Nocardioides guangzhouensis</name>
    <dbReference type="NCBI Taxonomy" id="2497878"/>
    <lineage>
        <taxon>Bacteria</taxon>
        <taxon>Bacillati</taxon>
        <taxon>Actinomycetota</taxon>
        <taxon>Actinomycetes</taxon>
        <taxon>Propionibacteriales</taxon>
        <taxon>Nocardioidaceae</taxon>
        <taxon>Nocardioides</taxon>
    </lineage>
</organism>
<protein>
    <recommendedName>
        <fullName evidence="8">VTT domain-containing protein</fullName>
    </recommendedName>
</protein>
<comment type="subcellular location">
    <subcellularLocation>
        <location evidence="1">Cell membrane</location>
        <topology evidence="1">Multi-pass membrane protein</topology>
    </subcellularLocation>
</comment>
<name>A0A4Q4Z593_9ACTN</name>
<evidence type="ECO:0000256" key="3">
    <source>
        <dbReference type="ARBA" id="ARBA00022475"/>
    </source>
</evidence>
<comment type="similarity">
    <text evidence="2">Belongs to the DedA family.</text>
</comment>
<comment type="caution">
    <text evidence="9">The sequence shown here is derived from an EMBL/GenBank/DDBJ whole genome shotgun (WGS) entry which is preliminary data.</text>
</comment>
<dbReference type="AlphaFoldDB" id="A0A4Q4Z593"/>
<proteinExistence type="inferred from homology"/>
<dbReference type="PANTHER" id="PTHR42709:SF6">
    <property type="entry name" value="UNDECAPRENYL PHOSPHATE TRANSPORTER A"/>
    <property type="match status" value="1"/>
</dbReference>
<feature type="transmembrane region" description="Helical" evidence="7">
    <location>
        <begin position="15"/>
        <end position="36"/>
    </location>
</feature>
<feature type="domain" description="VTT" evidence="8">
    <location>
        <begin position="68"/>
        <end position="189"/>
    </location>
</feature>
<evidence type="ECO:0000256" key="2">
    <source>
        <dbReference type="ARBA" id="ARBA00010792"/>
    </source>
</evidence>
<keyword evidence="5 7" id="KW-1133">Transmembrane helix</keyword>
<dbReference type="Pfam" id="PF09335">
    <property type="entry name" value="VTT_dom"/>
    <property type="match status" value="1"/>
</dbReference>
<sequence>MATTAPPETARPRRWGLWIAGGGFLLFLLLGTVVSLAGPESPDSSDSWWVYLSVFLLVTADGVCPVFPGETTLNTASTLAVDSNLVLGWIMVAGAAGAICGDSSLYWLARSTSSYFAPKLEAARRNDQIDLALRLIGSSAPALLIFGRYVPGMRFVVNATFGISAHPYRHFLLWSAVGGTTWSIFTCGLAYAVATVLTGYPLMAIVVSGLVTTVALTVVFFIGRRRIRELAASAREAT</sequence>
<evidence type="ECO:0000256" key="4">
    <source>
        <dbReference type="ARBA" id="ARBA00022692"/>
    </source>
</evidence>
<dbReference type="EMBL" id="SDKM01000041">
    <property type="protein sequence ID" value="RYP82863.1"/>
    <property type="molecule type" value="Genomic_DNA"/>
</dbReference>
<evidence type="ECO:0000313" key="10">
    <source>
        <dbReference type="Proteomes" id="UP000295198"/>
    </source>
</evidence>
<evidence type="ECO:0000256" key="6">
    <source>
        <dbReference type="ARBA" id="ARBA00023136"/>
    </source>
</evidence>
<dbReference type="GO" id="GO:0005886">
    <property type="term" value="C:plasma membrane"/>
    <property type="evidence" value="ECO:0007669"/>
    <property type="project" value="UniProtKB-SubCell"/>
</dbReference>
<keyword evidence="3" id="KW-1003">Cell membrane</keyword>
<keyword evidence="4 7" id="KW-0812">Transmembrane</keyword>
<evidence type="ECO:0000256" key="5">
    <source>
        <dbReference type="ARBA" id="ARBA00022989"/>
    </source>
</evidence>
<evidence type="ECO:0000256" key="7">
    <source>
        <dbReference type="SAM" id="Phobius"/>
    </source>
</evidence>
<evidence type="ECO:0000259" key="8">
    <source>
        <dbReference type="Pfam" id="PF09335"/>
    </source>
</evidence>
<gene>
    <name evidence="9" type="ORF">EKO23_20910</name>
</gene>
<feature type="transmembrane region" description="Helical" evidence="7">
    <location>
        <begin position="48"/>
        <end position="67"/>
    </location>
</feature>
<keyword evidence="6 7" id="KW-0472">Membrane</keyword>
<dbReference type="Proteomes" id="UP000295198">
    <property type="component" value="Unassembled WGS sequence"/>
</dbReference>
<evidence type="ECO:0000256" key="1">
    <source>
        <dbReference type="ARBA" id="ARBA00004651"/>
    </source>
</evidence>